<dbReference type="PANTHER" id="PTHR47123">
    <property type="entry name" value="F-BOX PROTEIN SKIP23"/>
    <property type="match status" value="1"/>
</dbReference>
<keyword evidence="3" id="KW-1185">Reference proteome</keyword>
<name>A0A9Q0CGJ0_9POAL</name>
<sequence length="338" mass="38561">MSWSELLPEMLAAIAKKLTEPADYLRFRSVCSNWHAAAHSVDIPPFPKISLLILPSDPSSTFRHIYSFSEDRLYRFHLPDYARETNLLRGSASGWLLASRDEKCFHLFHPFTPFSVVSKFSWAAIGFPTDPHCMSWDLSASSVAFCLRNWKHGPGVKSITHCEGNFYVLWDKKPIVQITNLDRSNPIAIIDPPHTLVGDVLTADLAISPDELFLLVRLEGCDLPYSHIFWLDRHKFADGEEWTEVKGIGNRAIFVDSLHCFLVEAGESTGLMKNCIYSVVSKTLNHNSTLQNVYIQQFNFDDMSSQILERKLSQYVINGWTCTFETSWFMPSLECKKN</sequence>
<dbReference type="InterPro" id="IPR005174">
    <property type="entry name" value="KIB1-4_b-propeller"/>
</dbReference>
<dbReference type="PANTHER" id="PTHR47123:SF15">
    <property type="entry name" value="F-BOX PROTEIN SKIP23"/>
    <property type="match status" value="1"/>
</dbReference>
<evidence type="ECO:0000313" key="2">
    <source>
        <dbReference type="EMBL" id="KAJ1693094.1"/>
    </source>
</evidence>
<dbReference type="InterPro" id="IPR051304">
    <property type="entry name" value="SCF_F-box_domain"/>
</dbReference>
<evidence type="ECO:0000259" key="1">
    <source>
        <dbReference type="Pfam" id="PF03478"/>
    </source>
</evidence>
<feature type="domain" description="KIB1-4 beta-propeller" evidence="1">
    <location>
        <begin position="66"/>
        <end position="279"/>
    </location>
</feature>
<proteinExistence type="predicted"/>
<reference evidence="2" key="1">
    <citation type="journal article" date="2022" name="Cell">
        <title>Repeat-based holocentromeres influence genome architecture and karyotype evolution.</title>
        <authorList>
            <person name="Hofstatter P.G."/>
            <person name="Thangavel G."/>
            <person name="Lux T."/>
            <person name="Neumann P."/>
            <person name="Vondrak T."/>
            <person name="Novak P."/>
            <person name="Zhang M."/>
            <person name="Costa L."/>
            <person name="Castellani M."/>
            <person name="Scott A."/>
            <person name="Toegelov H."/>
            <person name="Fuchs J."/>
            <person name="Mata-Sucre Y."/>
            <person name="Dias Y."/>
            <person name="Vanzela A.L.L."/>
            <person name="Huettel B."/>
            <person name="Almeida C.C.S."/>
            <person name="Simkova H."/>
            <person name="Souza G."/>
            <person name="Pedrosa-Harand A."/>
            <person name="Macas J."/>
            <person name="Mayer K.F.X."/>
            <person name="Houben A."/>
            <person name="Marques A."/>
        </authorList>
    </citation>
    <scope>NUCLEOTIDE SEQUENCE</scope>
    <source>
        <strain evidence="2">RhyBre1mFocal</strain>
    </source>
</reference>
<comment type="caution">
    <text evidence="2">The sequence shown here is derived from an EMBL/GenBank/DDBJ whole genome shotgun (WGS) entry which is preliminary data.</text>
</comment>
<protein>
    <recommendedName>
        <fullName evidence="1">KIB1-4 beta-propeller domain-containing protein</fullName>
    </recommendedName>
</protein>
<evidence type="ECO:0000313" key="3">
    <source>
        <dbReference type="Proteomes" id="UP001151287"/>
    </source>
</evidence>
<dbReference type="Gene3D" id="1.20.1280.50">
    <property type="match status" value="1"/>
</dbReference>
<organism evidence="2 3">
    <name type="scientific">Rhynchospora breviuscula</name>
    <dbReference type="NCBI Taxonomy" id="2022672"/>
    <lineage>
        <taxon>Eukaryota</taxon>
        <taxon>Viridiplantae</taxon>
        <taxon>Streptophyta</taxon>
        <taxon>Embryophyta</taxon>
        <taxon>Tracheophyta</taxon>
        <taxon>Spermatophyta</taxon>
        <taxon>Magnoliopsida</taxon>
        <taxon>Liliopsida</taxon>
        <taxon>Poales</taxon>
        <taxon>Cyperaceae</taxon>
        <taxon>Cyperoideae</taxon>
        <taxon>Rhynchosporeae</taxon>
        <taxon>Rhynchospora</taxon>
    </lineage>
</organism>
<gene>
    <name evidence="2" type="ORF">LUZ63_009792</name>
</gene>
<dbReference type="Proteomes" id="UP001151287">
    <property type="component" value="Unassembled WGS sequence"/>
</dbReference>
<accession>A0A9Q0CGJ0</accession>
<dbReference type="AlphaFoldDB" id="A0A9Q0CGJ0"/>
<dbReference type="EMBL" id="JAMQYH010000003">
    <property type="protein sequence ID" value="KAJ1693094.1"/>
    <property type="molecule type" value="Genomic_DNA"/>
</dbReference>
<dbReference type="Pfam" id="PF03478">
    <property type="entry name" value="Beta-prop_KIB1-4"/>
    <property type="match status" value="1"/>
</dbReference>
<dbReference type="OrthoDB" id="586421at2759"/>